<evidence type="ECO:0000256" key="1">
    <source>
        <dbReference type="SAM" id="MobiDB-lite"/>
    </source>
</evidence>
<sequence>MNQQYGKRPRRSGGSATGELSPTAAWRESKRPRILSKVHTTLQGVSDPTVKSACRNKLSREEKAVLEELATALSPRGSRYPNIGKGMPSQPFEPPTLVFERVPTVSHIIEALNKEIMVPDTDDEDDIQGEVLCLPSTSNTGHTKKASNKEIMMPDTDDEDNIQDDVPCLPSTSDTGDDQPFYESDDEDDSDCTTDDDVSGTGSSDLYSVVTESLGYITSEDGSLLGDVVNDAILEASLEDLKITDYNDLLSMDRTMKRNLLQNVDLAILRRLRLKKLIDEIDISTVLLDRLDQDLRRLTLNATSVLRMMELTDTVISGSFVHPVISRGTLVPNDLDLFTTLRTFGMVLSYFRKKGYADCKEVYPQGSRRPAYRSNLKDISFIFELRNKKAYKINVIVSKGRPLLPILQFHSTPVMNYIAYHGLVCLYDITIYQLGINNYVDPPCSSPAMHRQV</sequence>
<reference evidence="2" key="1">
    <citation type="submission" date="2022-06" db="EMBL/GenBank/DDBJ databases">
        <title>Genome Sequence of Candolleomyces eurysporus.</title>
        <authorList>
            <person name="Buettner E."/>
        </authorList>
    </citation>
    <scope>NUCLEOTIDE SEQUENCE</scope>
    <source>
        <strain evidence="2">VTCC 930004</strain>
    </source>
</reference>
<feature type="compositionally biased region" description="Acidic residues" evidence="1">
    <location>
        <begin position="183"/>
        <end position="198"/>
    </location>
</feature>
<evidence type="ECO:0000313" key="3">
    <source>
        <dbReference type="Proteomes" id="UP001140091"/>
    </source>
</evidence>
<dbReference type="AlphaFoldDB" id="A0A9W8J5Z3"/>
<dbReference type="EMBL" id="JANBPK010001050">
    <property type="protein sequence ID" value="KAJ2926668.1"/>
    <property type="molecule type" value="Genomic_DNA"/>
</dbReference>
<feature type="non-terminal residue" evidence="2">
    <location>
        <position position="453"/>
    </location>
</feature>
<organism evidence="2 3">
    <name type="scientific">Candolleomyces eurysporus</name>
    <dbReference type="NCBI Taxonomy" id="2828524"/>
    <lineage>
        <taxon>Eukaryota</taxon>
        <taxon>Fungi</taxon>
        <taxon>Dikarya</taxon>
        <taxon>Basidiomycota</taxon>
        <taxon>Agaricomycotina</taxon>
        <taxon>Agaricomycetes</taxon>
        <taxon>Agaricomycetidae</taxon>
        <taxon>Agaricales</taxon>
        <taxon>Agaricineae</taxon>
        <taxon>Psathyrellaceae</taxon>
        <taxon>Candolleomyces</taxon>
    </lineage>
</organism>
<feature type="region of interest" description="Disordered" evidence="1">
    <location>
        <begin position="1"/>
        <end position="32"/>
    </location>
</feature>
<feature type="region of interest" description="Disordered" evidence="1">
    <location>
        <begin position="133"/>
        <end position="204"/>
    </location>
</feature>
<comment type="caution">
    <text evidence="2">The sequence shown here is derived from an EMBL/GenBank/DDBJ whole genome shotgun (WGS) entry which is preliminary data.</text>
</comment>
<keyword evidence="3" id="KW-1185">Reference proteome</keyword>
<gene>
    <name evidence="2" type="ORF">H1R20_g10436</name>
</gene>
<protein>
    <submittedName>
        <fullName evidence="2">Uncharacterized protein</fullName>
    </submittedName>
</protein>
<dbReference type="Proteomes" id="UP001140091">
    <property type="component" value="Unassembled WGS sequence"/>
</dbReference>
<name>A0A9W8J5Z3_9AGAR</name>
<evidence type="ECO:0000313" key="2">
    <source>
        <dbReference type="EMBL" id="KAJ2926668.1"/>
    </source>
</evidence>
<proteinExistence type="predicted"/>
<accession>A0A9W8J5Z3</accession>
<dbReference type="OrthoDB" id="2938467at2759"/>